<evidence type="ECO:0000256" key="11">
    <source>
        <dbReference type="ARBA" id="ARBA00022967"/>
    </source>
</evidence>
<evidence type="ECO:0000256" key="4">
    <source>
        <dbReference type="ARBA" id="ARBA00015946"/>
    </source>
</evidence>
<dbReference type="Pfam" id="PF00116">
    <property type="entry name" value="COX2"/>
    <property type="match status" value="1"/>
</dbReference>
<comment type="similarity">
    <text evidence="2 18">Belongs to the cytochrome c oxidase subunit 2 family.</text>
</comment>
<dbReference type="AlphaFoldDB" id="A0A126TGD5"/>
<reference evidence="22" key="1">
    <citation type="submission" date="2015-09" db="EMBL/GenBank/DDBJ databases">
        <title>Capturing the unknown biodiversity of arthropods in tropical forests using metagenomics.</title>
        <authorList>
            <person name="Andujar C."/>
            <person name="Creedy T.J."/>
            <person name="Garner B."/>
            <person name="Canty R."/>
            <person name="Warner H.B."/>
            <person name="Lipecki J."/>
            <person name="Crampton-Platt A."/>
            <person name="Gabrielli M."/>
            <person name="Croydon-Veleslavov I.A."/>
            <person name="Lim J.L."/>
            <person name="Linard B."/>
            <person name="Vogler A."/>
        </authorList>
    </citation>
    <scope>NUCLEOTIDE SEQUENCE</scope>
</reference>
<feature type="transmembrane region" description="Helical" evidence="19">
    <location>
        <begin position="63"/>
        <end position="87"/>
    </location>
</feature>
<evidence type="ECO:0000256" key="7">
    <source>
        <dbReference type="ARBA" id="ARBA00022692"/>
    </source>
</evidence>
<evidence type="ECO:0000256" key="5">
    <source>
        <dbReference type="ARBA" id="ARBA00022448"/>
    </source>
</evidence>
<dbReference type="GO" id="GO:0042773">
    <property type="term" value="P:ATP synthesis coupled electron transport"/>
    <property type="evidence" value="ECO:0007669"/>
    <property type="project" value="TreeGrafter"/>
</dbReference>
<gene>
    <name evidence="22" type="primary">COX2</name>
</gene>
<dbReference type="GO" id="GO:0005743">
    <property type="term" value="C:mitochondrial inner membrane"/>
    <property type="evidence" value="ECO:0007669"/>
    <property type="project" value="UniProtKB-SubCell"/>
</dbReference>
<dbReference type="CDD" id="cd13912">
    <property type="entry name" value="CcO_II_C"/>
    <property type="match status" value="1"/>
</dbReference>
<dbReference type="InterPro" id="IPR008972">
    <property type="entry name" value="Cupredoxin"/>
</dbReference>
<evidence type="ECO:0000256" key="16">
    <source>
        <dbReference type="ARBA" id="ARBA00023136"/>
    </source>
</evidence>
<dbReference type="InterPro" id="IPR036257">
    <property type="entry name" value="Cyt_c_oxidase_su2_TM_sf"/>
</dbReference>
<dbReference type="InterPro" id="IPR034210">
    <property type="entry name" value="CcO_II_C"/>
</dbReference>
<evidence type="ECO:0000256" key="17">
    <source>
        <dbReference type="ARBA" id="ARBA00049512"/>
    </source>
</evidence>
<keyword evidence="14 18" id="KW-0186">Copper</keyword>
<dbReference type="EMBL" id="KT696261">
    <property type="protein sequence ID" value="AML26701.1"/>
    <property type="molecule type" value="Genomic_DNA"/>
</dbReference>
<dbReference type="InterPro" id="IPR045187">
    <property type="entry name" value="CcO_II"/>
</dbReference>
<keyword evidence="7 18" id="KW-0812">Transmembrane</keyword>
<dbReference type="PROSITE" id="PS00078">
    <property type="entry name" value="COX2"/>
    <property type="match status" value="1"/>
</dbReference>
<comment type="subunit">
    <text evidence="3">Component of the cytochrome c oxidase (complex IV, CIV), a multisubunit enzyme composed of a catalytic core of 3 subunits and several supernumerary subunits. The complex exists as a monomer or a dimer and forms supercomplexes (SCs) in the inner mitochondrial membrane with ubiquinol-cytochrome c oxidoreductase (cytochrome b-c1 complex, complex III, CIII).</text>
</comment>
<comment type="catalytic activity">
    <reaction evidence="17">
        <text>4 Fe(II)-[cytochrome c] + O2 + 8 H(+)(in) = 4 Fe(III)-[cytochrome c] + 2 H2O + 4 H(+)(out)</text>
        <dbReference type="Rhea" id="RHEA:11436"/>
        <dbReference type="Rhea" id="RHEA-COMP:10350"/>
        <dbReference type="Rhea" id="RHEA-COMP:14399"/>
        <dbReference type="ChEBI" id="CHEBI:15377"/>
        <dbReference type="ChEBI" id="CHEBI:15378"/>
        <dbReference type="ChEBI" id="CHEBI:15379"/>
        <dbReference type="ChEBI" id="CHEBI:29033"/>
        <dbReference type="ChEBI" id="CHEBI:29034"/>
        <dbReference type="EC" id="7.1.1.9"/>
    </reaction>
    <physiologicalReaction direction="left-to-right" evidence="17">
        <dbReference type="Rhea" id="RHEA:11437"/>
    </physiologicalReaction>
</comment>
<keyword evidence="16 18" id="KW-0472">Membrane</keyword>
<evidence type="ECO:0000256" key="15">
    <source>
        <dbReference type="ARBA" id="ARBA00023128"/>
    </source>
</evidence>
<dbReference type="PROSITE" id="PS50999">
    <property type="entry name" value="COX2_TM"/>
    <property type="match status" value="1"/>
</dbReference>
<dbReference type="InterPro" id="IPR002429">
    <property type="entry name" value="CcO_II-like_C"/>
</dbReference>
<dbReference type="GO" id="GO:0005507">
    <property type="term" value="F:copper ion binding"/>
    <property type="evidence" value="ECO:0007669"/>
    <property type="project" value="InterPro"/>
</dbReference>
<evidence type="ECO:0000256" key="2">
    <source>
        <dbReference type="ARBA" id="ARBA00007866"/>
    </source>
</evidence>
<evidence type="ECO:0000259" key="20">
    <source>
        <dbReference type="PROSITE" id="PS50857"/>
    </source>
</evidence>
<feature type="domain" description="Cytochrome oxidase subunit II copper A binding" evidence="20">
    <location>
        <begin position="92"/>
        <end position="223"/>
    </location>
</feature>
<dbReference type="PRINTS" id="PR01166">
    <property type="entry name" value="CYCOXIDASEII"/>
</dbReference>
<evidence type="ECO:0000256" key="13">
    <source>
        <dbReference type="ARBA" id="ARBA00022989"/>
    </source>
</evidence>
<dbReference type="Pfam" id="PF02790">
    <property type="entry name" value="COX2_TM"/>
    <property type="match status" value="1"/>
</dbReference>
<evidence type="ECO:0000256" key="1">
    <source>
        <dbReference type="ARBA" id="ARBA00004448"/>
    </source>
</evidence>
<evidence type="ECO:0000256" key="19">
    <source>
        <dbReference type="SAM" id="Phobius"/>
    </source>
</evidence>
<comment type="function">
    <text evidence="18">Component of the cytochrome c oxidase, the last enzyme in the mitochondrial electron transport chain which drives oxidative phosphorylation. The respiratory chain contains 3 multisubunit complexes succinate dehydrogenase (complex II, CII), ubiquinol-cytochrome c oxidoreductase (cytochrome b-c1 complex, complex III, CIII) and cytochrome c oxidase (complex IV, CIV), that cooperate to transfer electrons derived from NADH and succinate to molecular oxygen, creating an electrochemical gradient over the inner membrane that drives transmembrane transport and the ATP synthase. Cytochrome c oxidase is the component of the respiratory chain that catalyzes the reduction of oxygen to water. Electrons originating from reduced cytochrome c in the intermembrane space (IMS) are transferred via the dinuclear copper A center (CU(A)) of subunit 2 and heme A of subunit 1 to the active site in subunit 1, a binuclear center (BNC) formed by heme A3 and copper B (CU(B)). The BNC reduces molecular oxygen to 2 water molecules using 4 electrons from cytochrome c in the IMS and 4 protons from the mitochondrial matrix.</text>
</comment>
<evidence type="ECO:0000256" key="9">
    <source>
        <dbReference type="ARBA" id="ARBA00022792"/>
    </source>
</evidence>
<keyword evidence="6 18" id="KW-0679">Respiratory chain</keyword>
<evidence type="ECO:0000313" key="22">
    <source>
        <dbReference type="EMBL" id="AML26701.1"/>
    </source>
</evidence>
<dbReference type="GO" id="GO:0004129">
    <property type="term" value="F:cytochrome-c oxidase activity"/>
    <property type="evidence" value="ECO:0007669"/>
    <property type="project" value="UniProtKB-EC"/>
</dbReference>
<evidence type="ECO:0000256" key="6">
    <source>
        <dbReference type="ARBA" id="ARBA00022660"/>
    </source>
</evidence>
<feature type="transmembrane region" description="Helical" evidence="19">
    <location>
        <begin position="20"/>
        <end position="43"/>
    </location>
</feature>
<evidence type="ECO:0000256" key="18">
    <source>
        <dbReference type="RuleBase" id="RU000457"/>
    </source>
</evidence>
<protein>
    <recommendedName>
        <fullName evidence="4 18">Cytochrome c oxidase subunit 2</fullName>
    </recommendedName>
</protein>
<sequence length="230" mass="26723">MSIWSQMMLQDSNSPLMEQLMYFHDHTILILMVVLTPVSYLLVKSMLNQYINRNLLEEQTIELIWTVLPTLTLIFIALPSLRLLYLLDDTNQPIVSVKSIGHQWFWTYELTDFKNVEFDSYLKPDKSNNQFRLLDVDSRLALPFKTQLQMLVTSTDVIHSWTIPSLAVKMDATPGRLNQLSFSIHRPGILYGQCSEICGMNHSFMPIVIESIKPVNFLHWIQAFSLDGWK</sequence>
<evidence type="ECO:0000256" key="3">
    <source>
        <dbReference type="ARBA" id="ARBA00011164"/>
    </source>
</evidence>
<keyword evidence="8 18" id="KW-0479">Metal-binding</keyword>
<keyword evidence="9 18" id="KW-0999">Mitochondrion inner membrane</keyword>
<evidence type="ECO:0000256" key="10">
    <source>
        <dbReference type="ARBA" id="ARBA00022842"/>
    </source>
</evidence>
<evidence type="ECO:0000259" key="21">
    <source>
        <dbReference type="PROSITE" id="PS50999"/>
    </source>
</evidence>
<dbReference type="PANTHER" id="PTHR22888">
    <property type="entry name" value="CYTOCHROME C OXIDASE, SUBUNIT II"/>
    <property type="match status" value="1"/>
</dbReference>
<dbReference type="PANTHER" id="PTHR22888:SF9">
    <property type="entry name" value="CYTOCHROME C OXIDASE SUBUNIT 2"/>
    <property type="match status" value="1"/>
</dbReference>
<comment type="cofactor">
    <cofactor evidence="18">
        <name>Cu cation</name>
        <dbReference type="ChEBI" id="CHEBI:23378"/>
    </cofactor>
    <text evidence="18">Binds a copper A center.</text>
</comment>
<dbReference type="InterPro" id="IPR011759">
    <property type="entry name" value="Cyt_c_oxidase_su2_TM_dom"/>
</dbReference>
<dbReference type="PROSITE" id="PS50857">
    <property type="entry name" value="COX2_CUA"/>
    <property type="match status" value="1"/>
</dbReference>
<evidence type="ECO:0000256" key="8">
    <source>
        <dbReference type="ARBA" id="ARBA00022723"/>
    </source>
</evidence>
<keyword evidence="5 18" id="KW-0813">Transport</keyword>
<feature type="domain" description="Cytochrome oxidase subunit II transmembrane region profile" evidence="21">
    <location>
        <begin position="1"/>
        <end position="91"/>
    </location>
</feature>
<keyword evidence="13 19" id="KW-1133">Transmembrane helix</keyword>
<dbReference type="Gene3D" id="2.60.40.420">
    <property type="entry name" value="Cupredoxins - blue copper proteins"/>
    <property type="match status" value="1"/>
</dbReference>
<geneLocation type="mitochondrion" evidence="22"/>
<keyword evidence="12 18" id="KW-0249">Electron transport</keyword>
<name>A0A126TGD5_9COLE</name>
<comment type="subcellular location">
    <subcellularLocation>
        <location evidence="1 18">Mitochondrion inner membrane</location>
        <topology evidence="1 18">Multi-pass membrane protein</topology>
    </subcellularLocation>
</comment>
<proteinExistence type="inferred from homology"/>
<dbReference type="SUPFAM" id="SSF49503">
    <property type="entry name" value="Cupredoxins"/>
    <property type="match status" value="1"/>
</dbReference>
<keyword evidence="15 18" id="KW-0496">Mitochondrion</keyword>
<evidence type="ECO:0000256" key="14">
    <source>
        <dbReference type="ARBA" id="ARBA00023008"/>
    </source>
</evidence>
<accession>A0A126TGD5</accession>
<keyword evidence="11" id="KW-1278">Translocase</keyword>
<dbReference type="InterPro" id="IPR001505">
    <property type="entry name" value="Copper_CuA"/>
</dbReference>
<organism evidence="22">
    <name type="scientific">Elateroidea sp. BMNH 1274729</name>
    <dbReference type="NCBI Taxonomy" id="1796501"/>
    <lineage>
        <taxon>Eukaryota</taxon>
        <taxon>Metazoa</taxon>
        <taxon>Ecdysozoa</taxon>
        <taxon>Arthropoda</taxon>
        <taxon>Hexapoda</taxon>
        <taxon>Insecta</taxon>
        <taxon>Pterygota</taxon>
        <taxon>Neoptera</taxon>
        <taxon>Endopterygota</taxon>
        <taxon>Coleoptera</taxon>
        <taxon>Polyphaga</taxon>
        <taxon>Elateriformia</taxon>
        <taxon>Elateroidea</taxon>
    </lineage>
</organism>
<evidence type="ECO:0000256" key="12">
    <source>
        <dbReference type="ARBA" id="ARBA00022982"/>
    </source>
</evidence>
<dbReference type="SUPFAM" id="SSF81464">
    <property type="entry name" value="Cytochrome c oxidase subunit II-like, transmembrane region"/>
    <property type="match status" value="1"/>
</dbReference>
<dbReference type="Gene3D" id="1.10.287.90">
    <property type="match status" value="1"/>
</dbReference>
<dbReference type="FunFam" id="2.60.40.420:FF:000001">
    <property type="entry name" value="Cytochrome c oxidase subunit 2"/>
    <property type="match status" value="1"/>
</dbReference>
<keyword evidence="10" id="KW-0460">Magnesium</keyword>